<feature type="domain" description="Alcohol dehydrogenase iron-type/glycerol dehydrogenase GldA" evidence="2">
    <location>
        <begin position="12"/>
        <end position="168"/>
    </location>
</feature>
<dbReference type="InterPro" id="IPR001670">
    <property type="entry name" value="ADH_Fe/GldA"/>
</dbReference>
<dbReference type="RefSeq" id="WP_127886049.1">
    <property type="nucleotide sequence ID" value="NZ_CP028137.1"/>
</dbReference>
<keyword evidence="1" id="KW-0560">Oxidoreductase</keyword>
<gene>
    <name evidence="3" type="ORF">C1I64_02080</name>
</gene>
<organism evidence="3 4">
    <name type="scientific">Rathayibacter festucae DSM 15932</name>
    <dbReference type="NCBI Taxonomy" id="1328866"/>
    <lineage>
        <taxon>Bacteria</taxon>
        <taxon>Bacillati</taxon>
        <taxon>Actinomycetota</taxon>
        <taxon>Actinomycetes</taxon>
        <taxon>Micrococcales</taxon>
        <taxon>Microbacteriaceae</taxon>
        <taxon>Rathayibacter</taxon>
    </lineage>
</organism>
<dbReference type="GO" id="GO:0016491">
    <property type="term" value="F:oxidoreductase activity"/>
    <property type="evidence" value="ECO:0007669"/>
    <property type="project" value="UniProtKB-KW"/>
</dbReference>
<dbReference type="Proteomes" id="UP000285317">
    <property type="component" value="Chromosome"/>
</dbReference>
<proteinExistence type="predicted"/>
<dbReference type="KEGG" id="rfs:C1I64_02080"/>
<sequence length="426" mass="44849">MRVRSTDLRSGLASDAATTGSRRTLFVLDSALVRSGAVEPERLHGPVVVLDVAIEQGLLLDTVDRALRAVRPDRLVGIGGGRLHDVAALARLFAADRALRSRIDGLMSRHGGLLAPDLPASTEVPRLVLVPTTIGPGSETSAAACREIGGLRSVVVGEALRADAAVLDAELTATLTRSSVLEGAAEAALRLIGSRSGSPADRSADDRSRRLLEALAEAGGRVAGSAGLVRRADRATLAAASADSHGVLRSATADPFAATHWYLANEVSSRAGLRKVPATMPLLPVLWSRDSPERRARRRAVWQWFAAPLGLDPDPVVGSAQWSERWGITAPAVADRALRDAALAIVARWDSSALPGLAVDDALRLLRAAFPPARALRPNEGGEHMNTTNELEFHELEQAVAPDWESATSGFTTGLLVAGVFVGLLT</sequence>
<protein>
    <recommendedName>
        <fullName evidence="2">Alcohol dehydrogenase iron-type/glycerol dehydrogenase GldA domain-containing protein</fullName>
    </recommendedName>
</protein>
<dbReference type="AlphaFoldDB" id="A0A3T0SX32"/>
<dbReference type="Pfam" id="PF00465">
    <property type="entry name" value="Fe-ADH"/>
    <property type="match status" value="1"/>
</dbReference>
<dbReference type="Gene3D" id="3.40.50.1970">
    <property type="match status" value="1"/>
</dbReference>
<reference evidence="3 4" key="1">
    <citation type="submission" date="2018-03" db="EMBL/GenBank/DDBJ databases">
        <title>Bacteriophage NCPPB3778 and a type I-E CRISPR drive the evolution of the US Biological Select Agent, Rathayibacter toxicus.</title>
        <authorList>
            <person name="Davis E.W.II."/>
            <person name="Tabima J.F."/>
            <person name="Weisberg A.J."/>
            <person name="Dantas Lopes L."/>
            <person name="Wiseman M.S."/>
            <person name="Wiseman M.S."/>
            <person name="Pupko T."/>
            <person name="Belcher M.S."/>
            <person name="Sechler A.J."/>
            <person name="Tancos M.A."/>
            <person name="Schroeder B.K."/>
            <person name="Murray T.D."/>
            <person name="Luster D.G."/>
            <person name="Schneider W.L."/>
            <person name="Rogers E."/>
            <person name="Andreote F.D."/>
            <person name="Grunwald N.J."/>
            <person name="Putnam M.L."/>
            <person name="Chang J.H."/>
        </authorList>
    </citation>
    <scope>NUCLEOTIDE SEQUENCE [LARGE SCALE GENOMIC DNA]</scope>
    <source>
        <strain evidence="3 4">DSM 15932</strain>
    </source>
</reference>
<evidence type="ECO:0000259" key="2">
    <source>
        <dbReference type="Pfam" id="PF00465"/>
    </source>
</evidence>
<dbReference type="SUPFAM" id="SSF56796">
    <property type="entry name" value="Dehydroquinate synthase-like"/>
    <property type="match status" value="1"/>
</dbReference>
<dbReference type="GO" id="GO:0046872">
    <property type="term" value="F:metal ion binding"/>
    <property type="evidence" value="ECO:0007669"/>
    <property type="project" value="InterPro"/>
</dbReference>
<accession>A0A3T0SX32</accession>
<evidence type="ECO:0000313" key="3">
    <source>
        <dbReference type="EMBL" id="AZZ50956.1"/>
    </source>
</evidence>
<name>A0A3T0SX32_9MICO</name>
<evidence type="ECO:0000256" key="1">
    <source>
        <dbReference type="ARBA" id="ARBA00023002"/>
    </source>
</evidence>
<evidence type="ECO:0000313" key="4">
    <source>
        <dbReference type="Proteomes" id="UP000285317"/>
    </source>
</evidence>
<dbReference type="EMBL" id="CP028137">
    <property type="protein sequence ID" value="AZZ50956.1"/>
    <property type="molecule type" value="Genomic_DNA"/>
</dbReference>